<dbReference type="EMBL" id="PXOA01000550">
    <property type="protein sequence ID" value="RFU74305.1"/>
    <property type="molecule type" value="Genomic_DNA"/>
</dbReference>
<dbReference type="AlphaFoldDB" id="A0A395NDY9"/>
<reference evidence="3 4" key="1">
    <citation type="journal article" date="2018" name="PLoS Pathog.">
        <title>Evolution of structural diversity of trichothecenes, a family of toxins produced by plant pathogenic and entomopathogenic fungi.</title>
        <authorList>
            <person name="Proctor R.H."/>
            <person name="McCormick S.P."/>
            <person name="Kim H.S."/>
            <person name="Cardoza R.E."/>
            <person name="Stanley A.M."/>
            <person name="Lindo L."/>
            <person name="Kelly A."/>
            <person name="Brown D.W."/>
            <person name="Lee T."/>
            <person name="Vaughan M.M."/>
            <person name="Alexander N.J."/>
            <person name="Busman M."/>
            <person name="Gutierrez S."/>
        </authorList>
    </citation>
    <scope>NUCLEOTIDE SEQUENCE [LARGE SCALE GENOMIC DNA]</scope>
    <source>
        <strain evidence="3 4">IBT 40837</strain>
    </source>
</reference>
<protein>
    <submittedName>
        <fullName evidence="3">Caffeine-induced death 2</fullName>
    </submittedName>
</protein>
<evidence type="ECO:0000256" key="2">
    <source>
        <dbReference type="SAM" id="MobiDB-lite"/>
    </source>
</evidence>
<accession>A0A395NDY9</accession>
<dbReference type="PANTHER" id="PTHR31905:SF2">
    <property type="entry name" value="PROTEIN MIX23"/>
    <property type="match status" value="1"/>
</dbReference>
<feature type="compositionally biased region" description="Polar residues" evidence="2">
    <location>
        <begin position="183"/>
        <end position="195"/>
    </location>
</feature>
<dbReference type="InterPro" id="IPR019171">
    <property type="entry name" value="MIX23"/>
</dbReference>
<name>A0A395NDY9_TRIAR</name>
<gene>
    <name evidence="3" type="ORF">TARUN_7932</name>
</gene>
<dbReference type="PANTHER" id="PTHR31905">
    <property type="entry name" value="COILED-COIL DOMAIN-CONTAINING PROTEIN 58"/>
    <property type="match status" value="1"/>
</dbReference>
<dbReference type="Pfam" id="PF09774">
    <property type="entry name" value="MIX23"/>
    <property type="match status" value="1"/>
</dbReference>
<dbReference type="GO" id="GO:0005758">
    <property type="term" value="C:mitochondrial intermembrane space"/>
    <property type="evidence" value="ECO:0007669"/>
    <property type="project" value="InterPro"/>
</dbReference>
<comment type="caution">
    <text evidence="3">The sequence shown here is derived from an EMBL/GenBank/DDBJ whole genome shotgun (WGS) entry which is preliminary data.</text>
</comment>
<evidence type="ECO:0000256" key="1">
    <source>
        <dbReference type="ARBA" id="ARBA00024204"/>
    </source>
</evidence>
<comment type="similarity">
    <text evidence="1">Belongs to the MIX23 family.</text>
</comment>
<feature type="region of interest" description="Disordered" evidence="2">
    <location>
        <begin position="183"/>
        <end position="203"/>
    </location>
</feature>
<dbReference type="PIRSF" id="PIRSF022603">
    <property type="entry name" value="UCP022603"/>
    <property type="match status" value="1"/>
</dbReference>
<proteinExistence type="inferred from homology"/>
<keyword evidence="4" id="KW-1185">Reference proteome</keyword>
<dbReference type="InterPro" id="IPR016805">
    <property type="entry name" value="MIX23_fungal"/>
</dbReference>
<dbReference type="Proteomes" id="UP000266272">
    <property type="component" value="Unassembled WGS sequence"/>
</dbReference>
<dbReference type="STRING" id="490622.A0A395NDY9"/>
<sequence>MSQPPGQPRLSPQFCFSFGTLRDFLRLSRSSIDDSITQNLNALVTPARTGFDPVSTSRRTPRSFAEQIDAEACQSFKDKVLFPSWKARAEVLSYCGIVATSPDPDDPQAAILELEKQRDRERIVDERLDPYSGRFFPREARTQSLALLMRQERAVENIVRSRTWDVIQGRCGATGQSWQDAMSNWEAAQTTNPADDSQAGRAT</sequence>
<dbReference type="OrthoDB" id="5593818at2759"/>
<evidence type="ECO:0000313" key="4">
    <source>
        <dbReference type="Proteomes" id="UP000266272"/>
    </source>
</evidence>
<organism evidence="3 4">
    <name type="scientific">Trichoderma arundinaceum</name>
    <dbReference type="NCBI Taxonomy" id="490622"/>
    <lineage>
        <taxon>Eukaryota</taxon>
        <taxon>Fungi</taxon>
        <taxon>Dikarya</taxon>
        <taxon>Ascomycota</taxon>
        <taxon>Pezizomycotina</taxon>
        <taxon>Sordariomycetes</taxon>
        <taxon>Hypocreomycetidae</taxon>
        <taxon>Hypocreales</taxon>
        <taxon>Hypocreaceae</taxon>
        <taxon>Trichoderma</taxon>
    </lineage>
</organism>
<evidence type="ECO:0000313" key="3">
    <source>
        <dbReference type="EMBL" id="RFU74305.1"/>
    </source>
</evidence>